<name>A0A0A9BH79_ARUDO</name>
<dbReference type="AlphaFoldDB" id="A0A0A9BH79"/>
<organism evidence="1">
    <name type="scientific">Arundo donax</name>
    <name type="common">Giant reed</name>
    <name type="synonym">Donax arundinaceus</name>
    <dbReference type="NCBI Taxonomy" id="35708"/>
    <lineage>
        <taxon>Eukaryota</taxon>
        <taxon>Viridiplantae</taxon>
        <taxon>Streptophyta</taxon>
        <taxon>Embryophyta</taxon>
        <taxon>Tracheophyta</taxon>
        <taxon>Spermatophyta</taxon>
        <taxon>Magnoliopsida</taxon>
        <taxon>Liliopsida</taxon>
        <taxon>Poales</taxon>
        <taxon>Poaceae</taxon>
        <taxon>PACMAD clade</taxon>
        <taxon>Arundinoideae</taxon>
        <taxon>Arundineae</taxon>
        <taxon>Arundo</taxon>
    </lineage>
</organism>
<proteinExistence type="predicted"/>
<accession>A0A0A9BH79</accession>
<reference evidence="1" key="1">
    <citation type="submission" date="2014-09" db="EMBL/GenBank/DDBJ databases">
        <authorList>
            <person name="Magalhaes I.L.F."/>
            <person name="Oliveira U."/>
            <person name="Santos F.R."/>
            <person name="Vidigal T.H.D.A."/>
            <person name="Brescovit A.D."/>
            <person name="Santos A.J."/>
        </authorList>
    </citation>
    <scope>NUCLEOTIDE SEQUENCE</scope>
    <source>
        <tissue evidence="1">Shoot tissue taken approximately 20 cm above the soil surface</tissue>
    </source>
</reference>
<evidence type="ECO:0000313" key="1">
    <source>
        <dbReference type="EMBL" id="JAD62701.1"/>
    </source>
</evidence>
<sequence length="20" mass="2275">MKMMLSVILVVRVSHFLGLT</sequence>
<reference evidence="1" key="2">
    <citation type="journal article" date="2015" name="Data Brief">
        <title>Shoot transcriptome of the giant reed, Arundo donax.</title>
        <authorList>
            <person name="Barrero R.A."/>
            <person name="Guerrero F.D."/>
            <person name="Moolhuijzen P."/>
            <person name="Goolsby J.A."/>
            <person name="Tidwell J."/>
            <person name="Bellgard S.E."/>
            <person name="Bellgard M.I."/>
        </authorList>
    </citation>
    <scope>NUCLEOTIDE SEQUENCE</scope>
    <source>
        <tissue evidence="1">Shoot tissue taken approximately 20 cm above the soil surface</tissue>
    </source>
</reference>
<protein>
    <submittedName>
        <fullName evidence="1">Uncharacterized protein</fullName>
    </submittedName>
</protein>
<dbReference type="EMBL" id="GBRH01235194">
    <property type="protein sequence ID" value="JAD62701.1"/>
    <property type="molecule type" value="Transcribed_RNA"/>
</dbReference>